<keyword evidence="3" id="KW-1185">Reference proteome</keyword>
<dbReference type="Proteomes" id="UP000193040">
    <property type="component" value="Unassembled WGS sequence"/>
</dbReference>
<dbReference type="EMBL" id="MZZM01000009">
    <property type="protein sequence ID" value="ORJ63266.1"/>
    <property type="molecule type" value="Genomic_DNA"/>
</dbReference>
<feature type="region of interest" description="Disordered" evidence="1">
    <location>
        <begin position="41"/>
        <end position="62"/>
    </location>
</feature>
<name>A0A1X0YDQ0_MYCSI</name>
<comment type="caution">
    <text evidence="2">The sequence shown here is derived from an EMBL/GenBank/DDBJ whole genome shotgun (WGS) entry which is preliminary data.</text>
</comment>
<protein>
    <submittedName>
        <fullName evidence="2">Uncharacterized protein</fullName>
    </submittedName>
</protein>
<reference evidence="2 3" key="1">
    <citation type="submission" date="2017-03" db="EMBL/GenBank/DDBJ databases">
        <title>Genomic insights into Mycobacterium simiae human colonization.</title>
        <authorList>
            <person name="Steffani J.L."/>
            <person name="Brunck M.E."/>
            <person name="Cruz E."/>
            <person name="Montiel R."/>
            <person name="Barona F."/>
        </authorList>
    </citation>
    <scope>NUCLEOTIDE SEQUENCE [LARGE SCALE GENOMIC DNA]</scope>
    <source>
        <strain evidence="2 3">MsiGto</strain>
    </source>
</reference>
<dbReference type="STRING" id="1784.VC42_07640"/>
<dbReference type="AlphaFoldDB" id="A0A1X0YDQ0"/>
<dbReference type="RefSeq" id="WP_084948739.1">
    <property type="nucleotide sequence ID" value="NZ_MZZM01000009.1"/>
</dbReference>
<evidence type="ECO:0000256" key="1">
    <source>
        <dbReference type="SAM" id="MobiDB-lite"/>
    </source>
</evidence>
<organism evidence="2 3">
    <name type="scientific">Mycobacterium simiae</name>
    <name type="common">Mycobacterium habana</name>
    <dbReference type="NCBI Taxonomy" id="1784"/>
    <lineage>
        <taxon>Bacteria</taxon>
        <taxon>Bacillati</taxon>
        <taxon>Actinomycetota</taxon>
        <taxon>Actinomycetes</taxon>
        <taxon>Mycobacteriales</taxon>
        <taxon>Mycobacteriaceae</taxon>
        <taxon>Mycobacterium</taxon>
        <taxon>Mycobacterium simiae complex</taxon>
    </lineage>
</organism>
<evidence type="ECO:0000313" key="3">
    <source>
        <dbReference type="Proteomes" id="UP000193040"/>
    </source>
</evidence>
<gene>
    <name evidence="2" type="ORF">B5M45_05255</name>
</gene>
<accession>A0A1X0YDQ0</accession>
<evidence type="ECO:0000313" key="2">
    <source>
        <dbReference type="EMBL" id="ORJ63266.1"/>
    </source>
</evidence>
<proteinExistence type="predicted"/>
<sequence>MQTHPPLRVIARHRAGVLLKYEGIPFGGNEIQRDMIAAAGLGMPPDLSAPRRDDDQSGGSSQ</sequence>